<dbReference type="STRING" id="224999.GCA_001485475_01163"/>
<keyword evidence="7" id="KW-0378">Hydrolase</keyword>
<evidence type="ECO:0000256" key="7">
    <source>
        <dbReference type="ARBA" id="ARBA00022801"/>
    </source>
</evidence>
<dbReference type="PANTHER" id="PTHR31118:SF12">
    <property type="entry name" value="CYCLASE-LIKE PROTEIN 2"/>
    <property type="match status" value="1"/>
</dbReference>
<dbReference type="GO" id="GO:0004061">
    <property type="term" value="F:arylformamidase activity"/>
    <property type="evidence" value="ECO:0007669"/>
    <property type="project" value="UniProtKB-EC"/>
</dbReference>
<evidence type="ECO:0000256" key="4">
    <source>
        <dbReference type="ARBA" id="ARBA00012930"/>
    </source>
</evidence>
<name>A0A0U9HIM5_9FIRM</name>
<dbReference type="PANTHER" id="PTHR31118">
    <property type="entry name" value="CYCLASE-LIKE PROTEIN 2"/>
    <property type="match status" value="1"/>
</dbReference>
<gene>
    <name evidence="12" type="ORF">TSYNT_7166</name>
</gene>
<evidence type="ECO:0000313" key="13">
    <source>
        <dbReference type="Proteomes" id="UP000062160"/>
    </source>
</evidence>
<evidence type="ECO:0000256" key="10">
    <source>
        <dbReference type="ARBA" id="ARBA00048496"/>
    </source>
</evidence>
<comment type="subunit">
    <text evidence="3">Homodimer.</text>
</comment>
<dbReference type="GO" id="GO:0046872">
    <property type="term" value="F:metal ion binding"/>
    <property type="evidence" value="ECO:0007669"/>
    <property type="project" value="UniProtKB-KW"/>
</dbReference>
<proteinExistence type="predicted"/>
<comment type="pathway">
    <text evidence="11">Amino-acid degradation; L-tryptophan degradation via kynurenine pathway; L-kynurenine from L-tryptophan: step 2/2.</text>
</comment>
<protein>
    <recommendedName>
        <fullName evidence="5">Kynurenine formamidase</fullName>
        <ecNumber evidence="4">3.5.1.9</ecNumber>
    </recommendedName>
</protein>
<evidence type="ECO:0000256" key="2">
    <source>
        <dbReference type="ARBA" id="ARBA00002204"/>
    </source>
</evidence>
<organism evidence="12">
    <name type="scientific">Tepidanaerobacter syntrophicus</name>
    <dbReference type="NCBI Taxonomy" id="224999"/>
    <lineage>
        <taxon>Bacteria</taxon>
        <taxon>Bacillati</taxon>
        <taxon>Bacillota</taxon>
        <taxon>Clostridia</taxon>
        <taxon>Thermosediminibacterales</taxon>
        <taxon>Tepidanaerobacteraceae</taxon>
        <taxon>Tepidanaerobacter</taxon>
    </lineage>
</organism>
<dbReference type="GO" id="GO:0019441">
    <property type="term" value="P:L-tryptophan catabolic process to kynurenine"/>
    <property type="evidence" value="ECO:0007669"/>
    <property type="project" value="InterPro"/>
</dbReference>
<dbReference type="FunFam" id="3.50.30.50:FF:000001">
    <property type="entry name" value="Kynurenine formamidase"/>
    <property type="match status" value="1"/>
</dbReference>
<dbReference type="InterPro" id="IPR037175">
    <property type="entry name" value="KFase_sf"/>
</dbReference>
<keyword evidence="6" id="KW-0479">Metal-binding</keyword>
<evidence type="ECO:0000256" key="1">
    <source>
        <dbReference type="ARBA" id="ARBA00001947"/>
    </source>
</evidence>
<evidence type="ECO:0000256" key="8">
    <source>
        <dbReference type="ARBA" id="ARBA00022833"/>
    </source>
</evidence>
<dbReference type="EMBL" id="DF977001">
    <property type="protein sequence ID" value="GAQ25148.1"/>
    <property type="molecule type" value="Genomic_DNA"/>
</dbReference>
<dbReference type="Gene3D" id="3.50.30.50">
    <property type="entry name" value="Putative cyclase"/>
    <property type="match status" value="1"/>
</dbReference>
<comment type="catalytic activity">
    <reaction evidence="10">
        <text>N-formyl-L-kynurenine + H2O = L-kynurenine + formate + H(+)</text>
        <dbReference type="Rhea" id="RHEA:13009"/>
        <dbReference type="ChEBI" id="CHEBI:15377"/>
        <dbReference type="ChEBI" id="CHEBI:15378"/>
        <dbReference type="ChEBI" id="CHEBI:15740"/>
        <dbReference type="ChEBI" id="CHEBI:57959"/>
        <dbReference type="ChEBI" id="CHEBI:58629"/>
        <dbReference type="EC" id="3.5.1.9"/>
    </reaction>
</comment>
<evidence type="ECO:0000256" key="6">
    <source>
        <dbReference type="ARBA" id="ARBA00022723"/>
    </source>
</evidence>
<evidence type="ECO:0000256" key="9">
    <source>
        <dbReference type="ARBA" id="ARBA00023079"/>
    </source>
</evidence>
<dbReference type="AlphaFoldDB" id="A0A0U9HIM5"/>
<dbReference type="SUPFAM" id="SSF102198">
    <property type="entry name" value="Putative cyclase"/>
    <property type="match status" value="1"/>
</dbReference>
<keyword evidence="13" id="KW-1185">Reference proteome</keyword>
<evidence type="ECO:0000256" key="5">
    <source>
        <dbReference type="ARBA" id="ARBA00014889"/>
    </source>
</evidence>
<reference evidence="12" key="1">
    <citation type="journal article" date="2016" name="Genome Announc.">
        <title>Draft Genome Sequence of the Syntrophic Lactate-Degrading Bacterium Tepidanaerobacter syntrophicus JLT.</title>
        <authorList>
            <person name="Matsuura N."/>
            <person name="Ohashi A."/>
            <person name="Tourlousse D.M."/>
            <person name="Sekiguchi Y."/>
        </authorList>
    </citation>
    <scope>NUCLEOTIDE SEQUENCE [LARGE SCALE GENOMIC DNA]</scope>
    <source>
        <strain evidence="12">JL</strain>
    </source>
</reference>
<dbReference type="InterPro" id="IPR007325">
    <property type="entry name" value="KFase/CYL"/>
</dbReference>
<evidence type="ECO:0000256" key="3">
    <source>
        <dbReference type="ARBA" id="ARBA00011738"/>
    </source>
</evidence>
<comment type="cofactor">
    <cofactor evidence="1">
        <name>Zn(2+)</name>
        <dbReference type="ChEBI" id="CHEBI:29105"/>
    </cofactor>
</comment>
<keyword evidence="8" id="KW-0862">Zinc</keyword>
<dbReference type="Pfam" id="PF04199">
    <property type="entry name" value="Cyclase"/>
    <property type="match status" value="1"/>
</dbReference>
<evidence type="ECO:0000256" key="11">
    <source>
        <dbReference type="ARBA" id="ARBA00060547"/>
    </source>
</evidence>
<dbReference type="EC" id="3.5.1.9" evidence="4"/>
<evidence type="ECO:0000313" key="12">
    <source>
        <dbReference type="EMBL" id="GAQ25148.1"/>
    </source>
</evidence>
<dbReference type="OrthoDB" id="9796085at2"/>
<accession>A0A0U9HIM5</accession>
<comment type="function">
    <text evidence="2">Catalyzes the hydrolysis of N-formyl-L-kynurenine to L-kynurenine, the second step in the kynurenine pathway of tryptophan degradation.</text>
</comment>
<keyword evidence="9" id="KW-0823">Tryptophan catabolism</keyword>
<sequence length="213" mass="24474">MSEQDLLKGTKIIDISSPLYNEMDKYPSLEGFKLQWIRTISNEDRANMSRITMESHVGTHVDAPLHFIKNGKSIDQMPLQNLLGIAEVIEIPYPCTVTKEFLEKYYKGNRILLFKFGKNRYNRNFDYFDLTATDFFIRHGVKALGTDNFSVDSKNTKYKIHEALLKNEVWIVEGLNFENVTSGVFEFICLPLLIKNAEGSPARAILLEKENAN</sequence>
<dbReference type="Proteomes" id="UP000062160">
    <property type="component" value="Unassembled WGS sequence"/>
</dbReference>
<dbReference type="RefSeq" id="WP_059032559.1">
    <property type="nucleotide sequence ID" value="NZ_BSDN01000002.1"/>
</dbReference>